<dbReference type="RefSeq" id="XP_003841801.1">
    <property type="nucleotide sequence ID" value="XM_003841753.1"/>
</dbReference>
<dbReference type="SUPFAM" id="SSF54695">
    <property type="entry name" value="POZ domain"/>
    <property type="match status" value="1"/>
</dbReference>
<dbReference type="Pfam" id="PF00651">
    <property type="entry name" value="BTB"/>
    <property type="match status" value="1"/>
</dbReference>
<feature type="region of interest" description="Disordered" evidence="1">
    <location>
        <begin position="40"/>
        <end position="59"/>
    </location>
</feature>
<dbReference type="PANTHER" id="PTHR47843:SF2">
    <property type="entry name" value="BTB DOMAIN-CONTAINING PROTEIN"/>
    <property type="match status" value="1"/>
</dbReference>
<gene>
    <name evidence="3" type="ORF">LEMA_P097310.1</name>
</gene>
<dbReference type="InterPro" id="IPR000210">
    <property type="entry name" value="BTB/POZ_dom"/>
</dbReference>
<protein>
    <recommendedName>
        <fullName evidence="2">BTB domain-containing protein</fullName>
    </recommendedName>
</protein>
<dbReference type="CDD" id="cd18186">
    <property type="entry name" value="BTB_POZ_ZBTB_KLHL-like"/>
    <property type="match status" value="1"/>
</dbReference>
<dbReference type="OrthoDB" id="3791840at2759"/>
<reference evidence="4" key="1">
    <citation type="journal article" date="2011" name="Nat. Commun.">
        <title>Effector diversification within compartments of the Leptosphaeria maculans genome affected by Repeat-Induced Point mutations.</title>
        <authorList>
            <person name="Rouxel T."/>
            <person name="Grandaubert J."/>
            <person name="Hane J.K."/>
            <person name="Hoede C."/>
            <person name="van de Wouw A.P."/>
            <person name="Couloux A."/>
            <person name="Dominguez V."/>
            <person name="Anthouard V."/>
            <person name="Bally P."/>
            <person name="Bourras S."/>
            <person name="Cozijnsen A.J."/>
            <person name="Ciuffetti L.M."/>
            <person name="Degrave A."/>
            <person name="Dilmaghani A."/>
            <person name="Duret L."/>
            <person name="Fudal I."/>
            <person name="Goodwin S.B."/>
            <person name="Gout L."/>
            <person name="Glaser N."/>
            <person name="Linglin J."/>
            <person name="Kema G.H.J."/>
            <person name="Lapalu N."/>
            <person name="Lawrence C.B."/>
            <person name="May K."/>
            <person name="Meyer M."/>
            <person name="Ollivier B."/>
            <person name="Poulain J."/>
            <person name="Schoch C.L."/>
            <person name="Simon A."/>
            <person name="Spatafora J.W."/>
            <person name="Stachowiak A."/>
            <person name="Turgeon B.G."/>
            <person name="Tyler B.M."/>
            <person name="Vincent D."/>
            <person name="Weissenbach J."/>
            <person name="Amselem J."/>
            <person name="Quesneville H."/>
            <person name="Oliver R.P."/>
            <person name="Wincker P."/>
            <person name="Balesdent M.-H."/>
            <person name="Howlett B.J."/>
        </authorList>
    </citation>
    <scope>NUCLEOTIDE SEQUENCE [LARGE SCALE GENOMIC DNA]</scope>
    <source>
        <strain evidence="4">JN3 / isolate v23.1.3 / race Av1-4-5-6-7-8</strain>
    </source>
</reference>
<evidence type="ECO:0000259" key="2">
    <source>
        <dbReference type="PROSITE" id="PS50097"/>
    </source>
</evidence>
<dbReference type="Gene3D" id="3.30.710.10">
    <property type="entry name" value="Potassium Channel Kv1.1, Chain A"/>
    <property type="match status" value="1"/>
</dbReference>
<dbReference type="PANTHER" id="PTHR47843">
    <property type="entry name" value="BTB DOMAIN-CONTAINING PROTEIN-RELATED"/>
    <property type="match status" value="1"/>
</dbReference>
<dbReference type="GeneID" id="13286720"/>
<feature type="domain" description="BTB" evidence="2">
    <location>
        <begin position="155"/>
        <end position="233"/>
    </location>
</feature>
<evidence type="ECO:0000256" key="1">
    <source>
        <dbReference type="SAM" id="MobiDB-lite"/>
    </source>
</evidence>
<dbReference type="Proteomes" id="UP000002668">
    <property type="component" value="Genome"/>
</dbReference>
<dbReference type="EMBL" id="FP929133">
    <property type="protein sequence ID" value="CBX98322.1"/>
    <property type="molecule type" value="Genomic_DNA"/>
</dbReference>
<dbReference type="HOGENOM" id="CLU_711876_0_0_1"/>
<organism evidence="4">
    <name type="scientific">Leptosphaeria maculans (strain JN3 / isolate v23.1.3 / race Av1-4-5-6-7-8)</name>
    <name type="common">Blackleg fungus</name>
    <name type="synonym">Phoma lingam</name>
    <dbReference type="NCBI Taxonomy" id="985895"/>
    <lineage>
        <taxon>Eukaryota</taxon>
        <taxon>Fungi</taxon>
        <taxon>Dikarya</taxon>
        <taxon>Ascomycota</taxon>
        <taxon>Pezizomycotina</taxon>
        <taxon>Dothideomycetes</taxon>
        <taxon>Pleosporomycetidae</taxon>
        <taxon>Pleosporales</taxon>
        <taxon>Pleosporineae</taxon>
        <taxon>Leptosphaeriaceae</taxon>
        <taxon>Plenodomus</taxon>
        <taxon>Plenodomus lingam/Leptosphaeria maculans species complex</taxon>
    </lineage>
</organism>
<name>E5A3X7_LEPMJ</name>
<evidence type="ECO:0000313" key="3">
    <source>
        <dbReference type="EMBL" id="CBX98322.1"/>
    </source>
</evidence>
<dbReference type="VEuPathDB" id="FungiDB:LEMA_P097310.1"/>
<sequence>MKRQEAPAAKRVKPPTVDFAHSVDLVDICSELVAIKLGGDLAPSTEDGVEESDSDDGQQEITEAIESSGTDVETGGNDKEIEVQATATEPGGRSMLEIEEGPIEGDPTNTEIIIKEEAPPANRRTPDDVYYMYHTDSEYNSDSDSDYVYEEPPIEDLFLDLESNGTNTSEYYPEKMFQVHKSVLCQTSRFFQTATKPRWTAQRKKPIDLSEDDPEIFALYVQWLYTGSVAVKSKREDNDEDDAEPEKGNVEIRVEDISCRCLVKCYVLGEKLMDLTYQNVIMELLLTLAPVRTGIPSYDTIRIAYKGTTTNSPLRKLFVDIWVWCGYPLRQKGDLVMESSPEFANDLVHALLAQRNIAPIDNQEEGATKPPWDTDLASYYLQLGDEEE</sequence>
<keyword evidence="4" id="KW-1185">Reference proteome</keyword>
<feature type="compositionally biased region" description="Acidic residues" evidence="1">
    <location>
        <begin position="47"/>
        <end position="58"/>
    </location>
</feature>
<dbReference type="eggNOG" id="ENOG502T0BC">
    <property type="taxonomic scope" value="Eukaryota"/>
</dbReference>
<dbReference type="InterPro" id="IPR011333">
    <property type="entry name" value="SKP1/BTB/POZ_sf"/>
</dbReference>
<evidence type="ECO:0000313" key="4">
    <source>
        <dbReference type="Proteomes" id="UP000002668"/>
    </source>
</evidence>
<proteinExistence type="predicted"/>
<dbReference type="InParanoid" id="E5A3X7"/>
<dbReference type="AlphaFoldDB" id="E5A3X7"/>
<accession>E5A3X7</accession>
<dbReference type="PROSITE" id="PS50097">
    <property type="entry name" value="BTB"/>
    <property type="match status" value="1"/>
</dbReference>